<sequence length="135" mass="15145">LLFEMGNAKNGKRDLHQLLGRVPELQREWSLQLAQSLSGAINGFRQAISAEQELMNRLLSGDVQPQAVLDKMPEMEWAVQSIAGDFNNEVFGKLSQLLARLSSKRDVDVNLAVLLDRLRPQLEAFVQPFVSELTT</sequence>
<proteinExistence type="predicted"/>
<evidence type="ECO:0000313" key="1">
    <source>
        <dbReference type="EMBL" id="KAK7484274.1"/>
    </source>
</evidence>
<organism evidence="1 2">
    <name type="scientific">Batillaria attramentaria</name>
    <dbReference type="NCBI Taxonomy" id="370345"/>
    <lineage>
        <taxon>Eukaryota</taxon>
        <taxon>Metazoa</taxon>
        <taxon>Spiralia</taxon>
        <taxon>Lophotrochozoa</taxon>
        <taxon>Mollusca</taxon>
        <taxon>Gastropoda</taxon>
        <taxon>Caenogastropoda</taxon>
        <taxon>Sorbeoconcha</taxon>
        <taxon>Cerithioidea</taxon>
        <taxon>Batillariidae</taxon>
        <taxon>Batillaria</taxon>
    </lineage>
</organism>
<dbReference type="EMBL" id="JACVVK020000213">
    <property type="protein sequence ID" value="KAK7484274.1"/>
    <property type="molecule type" value="Genomic_DNA"/>
</dbReference>
<dbReference type="Proteomes" id="UP001519460">
    <property type="component" value="Unassembled WGS sequence"/>
</dbReference>
<evidence type="ECO:0000313" key="2">
    <source>
        <dbReference type="Proteomes" id="UP001519460"/>
    </source>
</evidence>
<feature type="non-terminal residue" evidence="1">
    <location>
        <position position="135"/>
    </location>
</feature>
<protein>
    <submittedName>
        <fullName evidence="1">Uncharacterized protein</fullName>
    </submittedName>
</protein>
<accession>A0ABD0KB15</accession>
<feature type="non-terminal residue" evidence="1">
    <location>
        <position position="1"/>
    </location>
</feature>
<name>A0ABD0KB15_9CAEN</name>
<gene>
    <name evidence="1" type="ORF">BaRGS_00024523</name>
</gene>
<dbReference type="AlphaFoldDB" id="A0ABD0KB15"/>
<reference evidence="1 2" key="1">
    <citation type="journal article" date="2023" name="Sci. Data">
        <title>Genome assembly of the Korean intertidal mud-creeper Batillaria attramentaria.</title>
        <authorList>
            <person name="Patra A.K."/>
            <person name="Ho P.T."/>
            <person name="Jun S."/>
            <person name="Lee S.J."/>
            <person name="Kim Y."/>
            <person name="Won Y.J."/>
        </authorList>
    </citation>
    <scope>NUCLEOTIDE SEQUENCE [LARGE SCALE GENOMIC DNA]</scope>
    <source>
        <strain evidence="1">Wonlab-2016</strain>
    </source>
</reference>
<comment type="caution">
    <text evidence="1">The sequence shown here is derived from an EMBL/GenBank/DDBJ whole genome shotgun (WGS) entry which is preliminary data.</text>
</comment>
<keyword evidence="2" id="KW-1185">Reference proteome</keyword>